<protein>
    <submittedName>
        <fullName evidence="1">Uncharacterized protein</fullName>
    </submittedName>
</protein>
<gene>
    <name evidence="1" type="ORF">ACFOS1_13795</name>
</gene>
<keyword evidence="2" id="KW-1185">Reference proteome</keyword>
<dbReference type="RefSeq" id="WP_290232527.1">
    <property type="nucleotide sequence ID" value="NZ_JAUFPZ010000002.1"/>
</dbReference>
<accession>A0ABV8HE16</accession>
<name>A0ABV8HE16_9FLAO</name>
<evidence type="ECO:0000313" key="2">
    <source>
        <dbReference type="Proteomes" id="UP001595793"/>
    </source>
</evidence>
<dbReference type="Proteomes" id="UP001595793">
    <property type="component" value="Unassembled WGS sequence"/>
</dbReference>
<reference evidence="2" key="1">
    <citation type="journal article" date="2019" name="Int. J. Syst. Evol. Microbiol.">
        <title>The Global Catalogue of Microorganisms (GCM) 10K type strain sequencing project: providing services to taxonomists for standard genome sequencing and annotation.</title>
        <authorList>
            <consortium name="The Broad Institute Genomics Platform"/>
            <consortium name="The Broad Institute Genome Sequencing Center for Infectious Disease"/>
            <person name="Wu L."/>
            <person name="Ma J."/>
        </authorList>
    </citation>
    <scope>NUCLEOTIDE SEQUENCE [LARGE SCALE GENOMIC DNA]</scope>
    <source>
        <strain evidence="2">CECT 9128</strain>
    </source>
</reference>
<comment type="caution">
    <text evidence="1">The sequence shown here is derived from an EMBL/GenBank/DDBJ whole genome shotgun (WGS) entry which is preliminary data.</text>
</comment>
<evidence type="ECO:0000313" key="1">
    <source>
        <dbReference type="EMBL" id="MFC4028484.1"/>
    </source>
</evidence>
<dbReference type="EMBL" id="JBHSAS010000010">
    <property type="protein sequence ID" value="MFC4028484.1"/>
    <property type="molecule type" value="Genomic_DNA"/>
</dbReference>
<proteinExistence type="predicted"/>
<sequence length="204" mass="23085">MGLFDIFGKGKNDSPSTTDNGILGPTYLEGITEQIPNPVKLESIEWRRKLKTKLGQNKFQIKYYGQLHQDYKNLIVGTDFAPAKIFAVDVTNGNEILLFDGCNHGYNSMFCDKYSNNQINNRIAVKIYTDKTGNDQFEIVISTRNGIDYEDEFRDEVDKNGNIELINGLNVAFNIVKRNGFDSLQIWAINKSGIKTEIVSEELA</sequence>
<organism evidence="1 2">
    <name type="scientific">Zunongwangia endophytica</name>
    <dbReference type="NCBI Taxonomy" id="1808945"/>
    <lineage>
        <taxon>Bacteria</taxon>
        <taxon>Pseudomonadati</taxon>
        <taxon>Bacteroidota</taxon>
        <taxon>Flavobacteriia</taxon>
        <taxon>Flavobacteriales</taxon>
        <taxon>Flavobacteriaceae</taxon>
        <taxon>Zunongwangia</taxon>
    </lineage>
</organism>